<gene>
    <name evidence="1" type="ORF">I8752_34375</name>
</gene>
<dbReference type="RefSeq" id="WP_214436640.1">
    <property type="nucleotide sequence ID" value="NZ_CAWPUQ010000237.1"/>
</dbReference>
<proteinExistence type="predicted"/>
<comment type="caution">
    <text evidence="1">The sequence shown here is derived from an EMBL/GenBank/DDBJ whole genome shotgun (WGS) entry which is preliminary data.</text>
</comment>
<evidence type="ECO:0000313" key="1">
    <source>
        <dbReference type="EMBL" id="MBH8577961.1"/>
    </source>
</evidence>
<evidence type="ECO:0000313" key="2">
    <source>
        <dbReference type="Proteomes" id="UP000662314"/>
    </source>
</evidence>
<organism evidence="1 2">
    <name type="scientific">Dendronalium phyllosphericum CENA369</name>
    <dbReference type="NCBI Taxonomy" id="1725256"/>
    <lineage>
        <taxon>Bacteria</taxon>
        <taxon>Bacillati</taxon>
        <taxon>Cyanobacteriota</taxon>
        <taxon>Cyanophyceae</taxon>
        <taxon>Nostocales</taxon>
        <taxon>Nostocaceae</taxon>
        <taxon>Dendronalium</taxon>
        <taxon>Dendronalium phyllosphericum</taxon>
    </lineage>
</organism>
<dbReference type="Proteomes" id="UP000662314">
    <property type="component" value="Unassembled WGS sequence"/>
</dbReference>
<dbReference type="EMBL" id="JAECZA010000300">
    <property type="protein sequence ID" value="MBH8577961.1"/>
    <property type="molecule type" value="Genomic_DNA"/>
</dbReference>
<protein>
    <submittedName>
        <fullName evidence="1">Uncharacterized protein</fullName>
    </submittedName>
</protein>
<sequence>MEPTLTQIFGTGTTRLASGATTPSSGLFIPDTALQAAGLATPSAASAEGHFVALALNAKSYLTQTNFDANTDQSLLMADGYASFTTRGTTNYRVDQITLSLAKIDTSGTIDPDSY</sequence>
<dbReference type="AlphaFoldDB" id="A0A8J7LI91"/>
<reference evidence="1 2" key="1">
    <citation type="journal article" date="2021" name="Int. J. Syst. Evol. Microbiol.">
        <title>Amazonocrinis nigriterrae gen. nov., sp. nov., Atlanticothrix silvestris gen. nov., sp. nov. and Dendronalium phyllosphericum gen. nov., sp. nov., nostocacean cyanobacteria from Brazilian environments.</title>
        <authorList>
            <person name="Alvarenga D.O."/>
            <person name="Andreote A.P.D."/>
            <person name="Branco L.H.Z."/>
            <person name="Delbaje E."/>
            <person name="Cruz R.B."/>
            <person name="Varani A.M."/>
            <person name="Fiore M.F."/>
        </authorList>
    </citation>
    <scope>NUCLEOTIDE SEQUENCE [LARGE SCALE GENOMIC DNA]</scope>
    <source>
        <strain evidence="1 2">CENA369</strain>
    </source>
</reference>
<name>A0A8J7LI91_9NOST</name>
<keyword evidence="2" id="KW-1185">Reference proteome</keyword>
<accession>A0A8J7LI91</accession>